<sequence>GVERATSSAILYIMMHIFSHFCFWLSSVVLFVCMYPVSKGMAIILGVIVLLCSLLVMLFVKGYRSGMAVALIRLGGHIPFLKKHAIHFAEKYKKQLETIDQQIAMLHRKRKRIFYGTLLIEYLSRVVSCLEVWLILNVLTNSVSFFSCILIVAFSSLLANILFFMPMQLGGREGGFALAVSGLSLSGAYGVYTALIIRVREFVWIVIGLALMKMGNKK</sequence>
<organism evidence="7">
    <name type="scientific">termite gut metagenome</name>
    <dbReference type="NCBI Taxonomy" id="433724"/>
    <lineage>
        <taxon>unclassified sequences</taxon>
        <taxon>metagenomes</taxon>
        <taxon>organismal metagenomes</taxon>
    </lineage>
</organism>
<evidence type="ECO:0000256" key="6">
    <source>
        <dbReference type="SAM" id="Phobius"/>
    </source>
</evidence>
<keyword evidence="2" id="KW-1003">Cell membrane</keyword>
<evidence type="ECO:0000256" key="2">
    <source>
        <dbReference type="ARBA" id="ARBA00022475"/>
    </source>
</evidence>
<dbReference type="EMBL" id="SNRY01002788">
    <property type="protein sequence ID" value="KAA6323504.1"/>
    <property type="molecule type" value="Genomic_DNA"/>
</dbReference>
<feature type="non-terminal residue" evidence="7">
    <location>
        <position position="1"/>
    </location>
</feature>
<protein>
    <submittedName>
        <fullName evidence="7">Uncharacterized protein</fullName>
    </submittedName>
</protein>
<evidence type="ECO:0000313" key="7">
    <source>
        <dbReference type="EMBL" id="KAA6323504.1"/>
    </source>
</evidence>
<comment type="subcellular location">
    <subcellularLocation>
        <location evidence="1">Cell membrane</location>
        <topology evidence="1">Multi-pass membrane protein</topology>
    </subcellularLocation>
</comment>
<name>A0A5J4QR65_9ZZZZ</name>
<dbReference type="Pfam" id="PF03706">
    <property type="entry name" value="LPG_synthase_TM"/>
    <property type="match status" value="1"/>
</dbReference>
<evidence type="ECO:0000256" key="3">
    <source>
        <dbReference type="ARBA" id="ARBA00022692"/>
    </source>
</evidence>
<comment type="caution">
    <text evidence="7">The sequence shown here is derived from an EMBL/GenBank/DDBJ whole genome shotgun (WGS) entry which is preliminary data.</text>
</comment>
<evidence type="ECO:0000256" key="4">
    <source>
        <dbReference type="ARBA" id="ARBA00022989"/>
    </source>
</evidence>
<evidence type="ECO:0000256" key="1">
    <source>
        <dbReference type="ARBA" id="ARBA00004651"/>
    </source>
</evidence>
<feature type="transmembrane region" description="Helical" evidence="6">
    <location>
        <begin position="142"/>
        <end position="164"/>
    </location>
</feature>
<gene>
    <name evidence="7" type="ORF">EZS27_027059</name>
</gene>
<proteinExistence type="predicted"/>
<feature type="transmembrane region" description="Helical" evidence="6">
    <location>
        <begin position="176"/>
        <end position="195"/>
    </location>
</feature>
<accession>A0A5J4QR65</accession>
<keyword evidence="4 6" id="KW-1133">Transmembrane helix</keyword>
<feature type="transmembrane region" description="Helical" evidence="6">
    <location>
        <begin position="12"/>
        <end position="37"/>
    </location>
</feature>
<keyword evidence="3 6" id="KW-0812">Transmembrane</keyword>
<evidence type="ECO:0000256" key="5">
    <source>
        <dbReference type="ARBA" id="ARBA00023136"/>
    </source>
</evidence>
<reference evidence="7" key="1">
    <citation type="submission" date="2019-03" db="EMBL/GenBank/DDBJ databases">
        <title>Single cell metagenomics reveals metabolic interactions within the superorganism composed of flagellate Streblomastix strix and complex community of Bacteroidetes bacteria on its surface.</title>
        <authorList>
            <person name="Treitli S.C."/>
            <person name="Kolisko M."/>
            <person name="Husnik F."/>
            <person name="Keeling P."/>
            <person name="Hampl V."/>
        </authorList>
    </citation>
    <scope>NUCLEOTIDE SEQUENCE</scope>
    <source>
        <strain evidence="7">STM</strain>
    </source>
</reference>
<dbReference type="GO" id="GO:0005886">
    <property type="term" value="C:plasma membrane"/>
    <property type="evidence" value="ECO:0007669"/>
    <property type="project" value="UniProtKB-SubCell"/>
</dbReference>
<dbReference type="AlphaFoldDB" id="A0A5J4QR65"/>
<feature type="transmembrane region" description="Helical" evidence="6">
    <location>
        <begin position="43"/>
        <end position="63"/>
    </location>
</feature>
<dbReference type="InterPro" id="IPR022791">
    <property type="entry name" value="L-PG_synthase/AglD"/>
</dbReference>
<keyword evidence="5 6" id="KW-0472">Membrane</keyword>